<dbReference type="EMBL" id="OZ020101">
    <property type="protein sequence ID" value="CAK9274350.1"/>
    <property type="molecule type" value="Genomic_DNA"/>
</dbReference>
<dbReference type="InterPro" id="IPR016024">
    <property type="entry name" value="ARM-type_fold"/>
</dbReference>
<feature type="region of interest" description="Disordered" evidence="2">
    <location>
        <begin position="1"/>
        <end position="134"/>
    </location>
</feature>
<dbReference type="Proteomes" id="UP001497444">
    <property type="component" value="Chromosome 6"/>
</dbReference>
<dbReference type="PANTHER" id="PTHR33115:SF50">
    <property type="entry name" value="ARM REPEAT SUPERFAMILY PROTEIN"/>
    <property type="match status" value="1"/>
</dbReference>
<organism evidence="4 5">
    <name type="scientific">Sphagnum jensenii</name>
    <dbReference type="NCBI Taxonomy" id="128206"/>
    <lineage>
        <taxon>Eukaryota</taxon>
        <taxon>Viridiplantae</taxon>
        <taxon>Streptophyta</taxon>
        <taxon>Embryophyta</taxon>
        <taxon>Bryophyta</taxon>
        <taxon>Sphagnophytina</taxon>
        <taxon>Sphagnopsida</taxon>
        <taxon>Sphagnales</taxon>
        <taxon>Sphagnaceae</taxon>
        <taxon>Sphagnum</taxon>
    </lineage>
</organism>
<name>A0ABP0X7G5_9BRYO</name>
<feature type="repeat" description="ARM" evidence="1">
    <location>
        <begin position="646"/>
        <end position="690"/>
    </location>
</feature>
<evidence type="ECO:0000256" key="1">
    <source>
        <dbReference type="PROSITE-ProRule" id="PRU00259"/>
    </source>
</evidence>
<dbReference type="InterPro" id="IPR011989">
    <property type="entry name" value="ARM-like"/>
</dbReference>
<feature type="compositionally biased region" description="Low complexity" evidence="2">
    <location>
        <begin position="120"/>
        <end position="130"/>
    </location>
</feature>
<dbReference type="PANTHER" id="PTHR33115">
    <property type="entry name" value="ARM REPEAT SUPERFAMILY PROTEIN"/>
    <property type="match status" value="1"/>
</dbReference>
<proteinExistence type="predicted"/>
<keyword evidence="3" id="KW-1133">Transmembrane helix</keyword>
<protein>
    <recommendedName>
        <fullName evidence="6">ARM repeat superfamily protein</fullName>
    </recommendedName>
</protein>
<evidence type="ECO:0000313" key="5">
    <source>
        <dbReference type="Proteomes" id="UP001497444"/>
    </source>
</evidence>
<keyword evidence="5" id="KW-1185">Reference proteome</keyword>
<dbReference type="PROSITE" id="PS50176">
    <property type="entry name" value="ARM_REPEAT"/>
    <property type="match status" value="1"/>
</dbReference>
<dbReference type="SUPFAM" id="SSF48371">
    <property type="entry name" value="ARM repeat"/>
    <property type="match status" value="1"/>
</dbReference>
<feature type="compositionally biased region" description="Low complexity" evidence="2">
    <location>
        <begin position="26"/>
        <end position="45"/>
    </location>
</feature>
<accession>A0ABP0X7G5</accession>
<feature type="compositionally biased region" description="Polar residues" evidence="2">
    <location>
        <begin position="70"/>
        <end position="86"/>
    </location>
</feature>
<evidence type="ECO:0000256" key="3">
    <source>
        <dbReference type="SAM" id="Phobius"/>
    </source>
</evidence>
<reference evidence="4" key="1">
    <citation type="submission" date="2024-02" db="EMBL/GenBank/DDBJ databases">
        <authorList>
            <consortium name="ELIXIR-Norway"/>
            <consortium name="Elixir Norway"/>
        </authorList>
    </citation>
    <scope>NUCLEOTIDE SEQUENCE</scope>
</reference>
<dbReference type="InterPro" id="IPR000225">
    <property type="entry name" value="Armadillo"/>
</dbReference>
<evidence type="ECO:0008006" key="6">
    <source>
        <dbReference type="Google" id="ProtNLM"/>
    </source>
</evidence>
<sequence length="936" mass="104081">MPKTVHFTTSQPPQEAAAAATGGEPISGWSPASSPSSYSPMPGAVAGAGGDPGSPLQHMKVDIPPLDSATVFNRKSSDASTATTFGYTPRNLDLESPAAESRRLAEEEEEEERQQHASSDRISSSDNDNNQVPEAPEKSITLVVVRLTLLEKAATLIGTLTFVWATVILLGGFSVFLEPQDFWFITIILFTEGTRIFSRSHELEWQHAAAGSSLSIFHPPKWFRQASAAVVQEGVDVAHKSKRFVSDFVVHHQHGRSPLHDDHETISSTTGEKPIVISKRDKRIAEAARTPSVNRMWSKSAVPLVPWLATFSAQTVSLLMTYLQICSALLSVGISLWRLSTLQEFQDTAANVKLSLYTFYSMSCLEASIFLAERSYWHYKISWGKLLEDVKAKAGLQEEENDEKQQDRHSEFLVTFFYEVYAKCLRGSVFDGLDMDLVGYSLGLIQSDDAKQVLSGIRVLKALAYHENRTTRNDTFRRIGITSGAIDRLVEMLAWCNPHEKEIRRHAAAVLEKLVHSSNNCSRVAAVVGSLENIVSLLYNDYEGKAPQYSITPSADIVELQTYGLGILKSLASNHALCLKIGETRGLLPILVDNIEVHYRIMRIPADLKNPYRKTIKRSLQLLEMLTGTTGYSGKVLRPAIASVVSTIPHVRDILEWKERFGDFQRFAVEILTNLALDESARETIGSTGGVIKILMALLAGRKAAEDEEIVVAVKAGEALTRLALKNEKNCERIAKLKFTEDNMDSLDILIQLLKSEVVANSAAKILRSIFRYTNEENQRRICMASEFLMAKVVETSDEVQEAALGLVAKSIHILHDDEFEQIWTSKISRIVVVKKLMGILKHIPTTTRSPCRRRYAIELVIGLVKRAKEFQSLFINVGLVQELNRTLLTISDVENFLLFSGGGGLLRHSEEMEDLIEKALHILQPPCDPRDESPC</sequence>
<feature type="transmembrane region" description="Helical" evidence="3">
    <location>
        <begin position="156"/>
        <end position="176"/>
    </location>
</feature>
<keyword evidence="3" id="KW-0812">Transmembrane</keyword>
<evidence type="ECO:0000313" key="4">
    <source>
        <dbReference type="EMBL" id="CAK9274350.1"/>
    </source>
</evidence>
<evidence type="ECO:0000256" key="2">
    <source>
        <dbReference type="SAM" id="MobiDB-lite"/>
    </source>
</evidence>
<feature type="compositionally biased region" description="Polar residues" evidence="2">
    <location>
        <begin position="1"/>
        <end position="13"/>
    </location>
</feature>
<gene>
    <name evidence="4" type="ORF">CSSPJE1EN1_LOCUS19828</name>
</gene>
<keyword evidence="3" id="KW-0472">Membrane</keyword>
<dbReference type="Gene3D" id="1.25.10.10">
    <property type="entry name" value="Leucine-rich Repeat Variant"/>
    <property type="match status" value="2"/>
</dbReference>